<dbReference type="EC" id="2.3.1.225" evidence="11"/>
<dbReference type="PaxDb" id="3055-EDP02861"/>
<evidence type="ECO:0000256" key="6">
    <source>
        <dbReference type="ARBA" id="ARBA00023136"/>
    </source>
</evidence>
<dbReference type="Gramene" id="PNW76239">
    <property type="protein sequence ID" value="PNW76239"/>
    <property type="gene ID" value="CHLRE_12g542550v5"/>
</dbReference>
<dbReference type="KEGG" id="cre:CHLRE_12g542550v5"/>
<keyword evidence="9 11" id="KW-0012">Acyltransferase</keyword>
<keyword evidence="5 11" id="KW-1133">Transmembrane helix</keyword>
<dbReference type="Proteomes" id="UP000006906">
    <property type="component" value="Chromosome 12"/>
</dbReference>
<keyword evidence="6 11" id="KW-0472">Membrane</keyword>
<evidence type="ECO:0000256" key="2">
    <source>
        <dbReference type="ARBA" id="ARBA00008574"/>
    </source>
</evidence>
<dbReference type="GO" id="GO:0006612">
    <property type="term" value="P:protein targeting to membrane"/>
    <property type="evidence" value="ECO:0000318"/>
    <property type="project" value="GO_Central"/>
</dbReference>
<comment type="domain">
    <text evidence="11">The DHHC domain is required for palmitoyltransferase activity.</text>
</comment>
<evidence type="ECO:0000256" key="3">
    <source>
        <dbReference type="ARBA" id="ARBA00022679"/>
    </source>
</evidence>
<sequence>MACRAAGPALLTLHYLLMAGAIFGCGVRGLPAYYQAVVGVLLAASCGLLWATHLVDPGILPRSSSRDPVVVALDSGEGNVPNRSRYTRAVTGVWVRTMKMSEWRVERHHLLHPTQVGCFGADPTDDTYTAVATAAATAATAAAAATTAGDHYTEAASCGGSPSGGGAVALVGAGSLGTAATKGGLPPASTSASAGAAVAMGATAGAGHTTGGDQAFHAGLAVGIGRGTVGAGGGVGGPSPSPAPMSPSLPGYVPLAPSPTALAAAAAAAAGMHPSPSSGSSGAGLAAYKAIPGDGSDAAAAAAAASATAVAPTAAAATALEMEPLVVHKYCITCHIWRPERAHHCGVCGACMAHFDHHCGVVGNCVAHLNHRFFATFMLLAQIVALLTVGGCAWRLKNDGFPGARSWSDVETYLLLLLAAVAAYHVFMLGFGAMHCVFLMCDMTTKEMINGFAIFRRNLPCLPGGSRSPARLARAWRQMLLGPVRLRPRAFAAILDGICGHDHDQDPGGTSGFGRDADAWAAQHPAAFPAFAAQTQAQSAQAQSLALEGAGAGVGFPGMSVPGVHRAQSQSSASASAAMPMPMQPSALEPGSVAAPVAGAAGVTDLQSVGVGAYGYAYTATGGETSSGDSGTRLIGGAVV</sequence>
<dbReference type="PROSITE" id="PS50216">
    <property type="entry name" value="DHHC"/>
    <property type="match status" value="1"/>
</dbReference>
<comment type="catalytic activity">
    <reaction evidence="10 11">
        <text>L-cysteinyl-[protein] + hexadecanoyl-CoA = S-hexadecanoyl-L-cysteinyl-[protein] + CoA</text>
        <dbReference type="Rhea" id="RHEA:36683"/>
        <dbReference type="Rhea" id="RHEA-COMP:10131"/>
        <dbReference type="Rhea" id="RHEA-COMP:11032"/>
        <dbReference type="ChEBI" id="CHEBI:29950"/>
        <dbReference type="ChEBI" id="CHEBI:57287"/>
        <dbReference type="ChEBI" id="CHEBI:57379"/>
        <dbReference type="ChEBI" id="CHEBI:74151"/>
        <dbReference type="EC" id="2.3.1.225"/>
    </reaction>
</comment>
<keyword evidence="4 11" id="KW-0812">Transmembrane</keyword>
<keyword evidence="3 11" id="KW-0808">Transferase</keyword>
<dbReference type="PANTHER" id="PTHR22883">
    <property type="entry name" value="ZINC FINGER DHHC DOMAIN CONTAINING PROTEIN"/>
    <property type="match status" value="1"/>
</dbReference>
<evidence type="ECO:0000256" key="8">
    <source>
        <dbReference type="ARBA" id="ARBA00023288"/>
    </source>
</evidence>
<dbReference type="GO" id="GO:0005794">
    <property type="term" value="C:Golgi apparatus"/>
    <property type="evidence" value="ECO:0000318"/>
    <property type="project" value="GO_Central"/>
</dbReference>
<dbReference type="InParanoid" id="A0A2K3D6T6"/>
<protein>
    <recommendedName>
        <fullName evidence="11">S-acyltransferase</fullName>
        <ecNumber evidence="11">2.3.1.225</ecNumber>
    </recommendedName>
    <alternativeName>
        <fullName evidence="11">Palmitoyltransferase</fullName>
    </alternativeName>
</protein>
<dbReference type="ExpressionAtlas" id="A0A2K3D6T6">
    <property type="expression patterns" value="baseline"/>
</dbReference>
<dbReference type="OrthoDB" id="4096362at2759"/>
<accession>A0A2K3D6T6</accession>
<keyword evidence="8" id="KW-0449">Lipoprotein</keyword>
<evidence type="ECO:0000256" key="4">
    <source>
        <dbReference type="ARBA" id="ARBA00022692"/>
    </source>
</evidence>
<reference evidence="13 14" key="1">
    <citation type="journal article" date="2007" name="Science">
        <title>The Chlamydomonas genome reveals the evolution of key animal and plant functions.</title>
        <authorList>
            <person name="Merchant S.S."/>
            <person name="Prochnik S.E."/>
            <person name="Vallon O."/>
            <person name="Harris E.H."/>
            <person name="Karpowicz S.J."/>
            <person name="Witman G.B."/>
            <person name="Terry A."/>
            <person name="Salamov A."/>
            <person name="Fritz-Laylin L.K."/>
            <person name="Marechal-Drouard L."/>
            <person name="Marshall W.F."/>
            <person name="Qu L.H."/>
            <person name="Nelson D.R."/>
            <person name="Sanderfoot A.A."/>
            <person name="Spalding M.H."/>
            <person name="Kapitonov V.V."/>
            <person name="Ren Q."/>
            <person name="Ferris P."/>
            <person name="Lindquist E."/>
            <person name="Shapiro H."/>
            <person name="Lucas S.M."/>
            <person name="Grimwood J."/>
            <person name="Schmutz J."/>
            <person name="Cardol P."/>
            <person name="Cerutti H."/>
            <person name="Chanfreau G."/>
            <person name="Chen C.L."/>
            <person name="Cognat V."/>
            <person name="Croft M.T."/>
            <person name="Dent R."/>
            <person name="Dutcher S."/>
            <person name="Fernandez E."/>
            <person name="Fukuzawa H."/>
            <person name="Gonzalez-Ballester D."/>
            <person name="Gonzalez-Halphen D."/>
            <person name="Hallmann A."/>
            <person name="Hanikenne M."/>
            <person name="Hippler M."/>
            <person name="Inwood W."/>
            <person name="Jabbari K."/>
            <person name="Kalanon M."/>
            <person name="Kuras R."/>
            <person name="Lefebvre P.A."/>
            <person name="Lemaire S.D."/>
            <person name="Lobanov A.V."/>
            <person name="Lohr M."/>
            <person name="Manuell A."/>
            <person name="Meier I."/>
            <person name="Mets L."/>
            <person name="Mittag M."/>
            <person name="Mittelmeier T."/>
            <person name="Moroney J.V."/>
            <person name="Moseley J."/>
            <person name="Napoli C."/>
            <person name="Nedelcu A.M."/>
            <person name="Niyogi K."/>
            <person name="Novoselov S.V."/>
            <person name="Paulsen I.T."/>
            <person name="Pazour G."/>
            <person name="Purton S."/>
            <person name="Ral J.P."/>
            <person name="Riano-Pachon D.M."/>
            <person name="Riekhof W."/>
            <person name="Rymarquis L."/>
            <person name="Schroda M."/>
            <person name="Stern D."/>
            <person name="Umen J."/>
            <person name="Willows R."/>
            <person name="Wilson N."/>
            <person name="Zimmer S.L."/>
            <person name="Allmer J."/>
            <person name="Balk J."/>
            <person name="Bisova K."/>
            <person name="Chen C.J."/>
            <person name="Elias M."/>
            <person name="Gendler K."/>
            <person name="Hauser C."/>
            <person name="Lamb M.R."/>
            <person name="Ledford H."/>
            <person name="Long J.C."/>
            <person name="Minagawa J."/>
            <person name="Page M.D."/>
            <person name="Pan J."/>
            <person name="Pootakham W."/>
            <person name="Roje S."/>
            <person name="Rose A."/>
            <person name="Stahlberg E."/>
            <person name="Terauchi A.M."/>
            <person name="Yang P."/>
            <person name="Ball S."/>
            <person name="Bowler C."/>
            <person name="Dieckmann C.L."/>
            <person name="Gladyshev V.N."/>
            <person name="Green P."/>
            <person name="Jorgensen R."/>
            <person name="Mayfield S."/>
            <person name="Mueller-Roeber B."/>
            <person name="Rajamani S."/>
            <person name="Sayre R.T."/>
            <person name="Brokstein P."/>
            <person name="Dubchak I."/>
            <person name="Goodstein D."/>
            <person name="Hornick L."/>
            <person name="Huang Y.W."/>
            <person name="Jhaveri J."/>
            <person name="Luo Y."/>
            <person name="Martinez D."/>
            <person name="Ngau W.C."/>
            <person name="Otillar B."/>
            <person name="Poliakov A."/>
            <person name="Porter A."/>
            <person name="Szajkowski L."/>
            <person name="Werner G."/>
            <person name="Zhou K."/>
            <person name="Grigoriev I.V."/>
            <person name="Rokhsar D.S."/>
            <person name="Grossman A.R."/>
        </authorList>
    </citation>
    <scope>NUCLEOTIDE SEQUENCE [LARGE SCALE GENOMIC DNA]</scope>
    <source>
        <strain evidence="14">CC-503</strain>
    </source>
</reference>
<organism evidence="13 14">
    <name type="scientific">Chlamydomonas reinhardtii</name>
    <name type="common">Chlamydomonas smithii</name>
    <dbReference type="NCBI Taxonomy" id="3055"/>
    <lineage>
        <taxon>Eukaryota</taxon>
        <taxon>Viridiplantae</taxon>
        <taxon>Chlorophyta</taxon>
        <taxon>core chlorophytes</taxon>
        <taxon>Chlorophyceae</taxon>
        <taxon>CS clade</taxon>
        <taxon>Chlamydomonadales</taxon>
        <taxon>Chlamydomonadaceae</taxon>
        <taxon>Chlamydomonas</taxon>
    </lineage>
</organism>
<evidence type="ECO:0000256" key="10">
    <source>
        <dbReference type="ARBA" id="ARBA00048048"/>
    </source>
</evidence>
<feature type="transmembrane region" description="Helical" evidence="11">
    <location>
        <begin position="373"/>
        <end position="396"/>
    </location>
</feature>
<evidence type="ECO:0000313" key="13">
    <source>
        <dbReference type="EMBL" id="PNW76239.1"/>
    </source>
</evidence>
<dbReference type="InterPro" id="IPR001594">
    <property type="entry name" value="Palmitoyltrfase_DHHC"/>
</dbReference>
<comment type="subcellular location">
    <subcellularLocation>
        <location evidence="1">Endomembrane system</location>
        <topology evidence="1">Multi-pass membrane protein</topology>
    </subcellularLocation>
</comment>
<evidence type="ECO:0000256" key="7">
    <source>
        <dbReference type="ARBA" id="ARBA00023139"/>
    </source>
</evidence>
<evidence type="ECO:0000313" key="14">
    <source>
        <dbReference type="Proteomes" id="UP000006906"/>
    </source>
</evidence>
<evidence type="ECO:0000256" key="9">
    <source>
        <dbReference type="ARBA" id="ARBA00023315"/>
    </source>
</evidence>
<keyword evidence="7" id="KW-0564">Palmitate</keyword>
<keyword evidence="14" id="KW-1185">Reference proteome</keyword>
<feature type="transmembrane region" description="Helical" evidence="11">
    <location>
        <begin position="416"/>
        <end position="441"/>
    </location>
</feature>
<dbReference type="STRING" id="3055.A0A2K3D6T6"/>
<dbReference type="PROSITE" id="PS51257">
    <property type="entry name" value="PROKAR_LIPOPROTEIN"/>
    <property type="match status" value="1"/>
</dbReference>
<feature type="domain" description="Palmitoyltransferase DHHC" evidence="12">
    <location>
        <begin position="328"/>
        <end position="450"/>
    </location>
</feature>
<evidence type="ECO:0000256" key="5">
    <source>
        <dbReference type="ARBA" id="ARBA00022989"/>
    </source>
</evidence>
<evidence type="ECO:0000256" key="11">
    <source>
        <dbReference type="RuleBase" id="RU079119"/>
    </source>
</evidence>
<comment type="similarity">
    <text evidence="2 11">Belongs to the DHHC palmitoyltransferase family.</text>
</comment>
<dbReference type="InterPro" id="IPR039859">
    <property type="entry name" value="PFA4/ZDH16/20/ERF2-like"/>
</dbReference>
<evidence type="ECO:0000256" key="1">
    <source>
        <dbReference type="ARBA" id="ARBA00004127"/>
    </source>
</evidence>
<dbReference type="GO" id="GO:0005783">
    <property type="term" value="C:endoplasmic reticulum"/>
    <property type="evidence" value="ECO:0000318"/>
    <property type="project" value="GO_Central"/>
</dbReference>
<dbReference type="AlphaFoldDB" id="A0A2K3D6T6"/>
<dbReference type="PANTHER" id="PTHR22883:SF43">
    <property type="entry name" value="PALMITOYLTRANSFERASE APP"/>
    <property type="match status" value="1"/>
</dbReference>
<proteinExistence type="inferred from homology"/>
<dbReference type="EMBL" id="CM008973">
    <property type="protein sequence ID" value="PNW76239.1"/>
    <property type="molecule type" value="Genomic_DNA"/>
</dbReference>
<dbReference type="GO" id="GO:0019706">
    <property type="term" value="F:protein-cysteine S-palmitoyltransferase activity"/>
    <property type="evidence" value="ECO:0000318"/>
    <property type="project" value="GO_Central"/>
</dbReference>
<evidence type="ECO:0000259" key="12">
    <source>
        <dbReference type="Pfam" id="PF01529"/>
    </source>
</evidence>
<gene>
    <name evidence="13" type="ORF">CHLRE_12g542550v5</name>
</gene>
<dbReference type="GeneID" id="66055728"/>
<dbReference type="Pfam" id="PF01529">
    <property type="entry name" value="DHHC"/>
    <property type="match status" value="1"/>
</dbReference>
<dbReference type="RefSeq" id="XP_042919178.1">
    <property type="nucleotide sequence ID" value="XM_043068786.1"/>
</dbReference>
<feature type="transmembrane region" description="Helical" evidence="11">
    <location>
        <begin position="34"/>
        <end position="55"/>
    </location>
</feature>
<name>A0A2K3D6T6_CHLRE</name>